<sequence>MTVCGRSIQTVF</sequence>
<dbReference type="EMBL" id="CAQQ02066683">
    <property type="status" value="NOT_ANNOTATED_CDS"/>
    <property type="molecule type" value="Genomic_DNA"/>
</dbReference>
<dbReference type="HOGENOM" id="CLU_222522_0_0_1"/>
<dbReference type="EnsemblMetazoa" id="MESCA001463-RA">
    <property type="protein sequence ID" value="MESCA001463-PA"/>
    <property type="gene ID" value="MESCA001463"/>
</dbReference>
<dbReference type="Proteomes" id="UP000015102">
    <property type="component" value="Unassembled WGS sequence"/>
</dbReference>
<dbReference type="EMBL" id="CAQQ02066684">
    <property type="status" value="NOT_ANNOTATED_CDS"/>
    <property type="molecule type" value="Genomic_DNA"/>
</dbReference>
<name>T1GDR8_MEGSC</name>
<proteinExistence type="predicted"/>
<accession>T1GDR8</accession>
<keyword evidence="2" id="KW-1185">Reference proteome</keyword>
<reference evidence="1" key="2">
    <citation type="submission" date="2015-06" db="UniProtKB">
        <authorList>
            <consortium name="EnsemblMetazoa"/>
        </authorList>
    </citation>
    <scope>IDENTIFICATION</scope>
</reference>
<evidence type="ECO:0000313" key="1">
    <source>
        <dbReference type="EnsemblMetazoa" id="MESCA001463-PA"/>
    </source>
</evidence>
<protein>
    <submittedName>
        <fullName evidence="1">Uncharacterized protein</fullName>
    </submittedName>
</protein>
<evidence type="ECO:0000313" key="2">
    <source>
        <dbReference type="Proteomes" id="UP000015102"/>
    </source>
</evidence>
<reference evidence="2" key="1">
    <citation type="submission" date="2013-02" db="EMBL/GenBank/DDBJ databases">
        <authorList>
            <person name="Hughes D."/>
        </authorList>
    </citation>
    <scope>NUCLEOTIDE SEQUENCE</scope>
    <source>
        <strain>Durham</strain>
        <strain evidence="2">NC isolate 2 -- Noor lab</strain>
    </source>
</reference>
<organism evidence="1 2">
    <name type="scientific">Megaselia scalaris</name>
    <name type="common">Humpbacked fly</name>
    <name type="synonym">Phora scalaris</name>
    <dbReference type="NCBI Taxonomy" id="36166"/>
    <lineage>
        <taxon>Eukaryota</taxon>
        <taxon>Metazoa</taxon>
        <taxon>Ecdysozoa</taxon>
        <taxon>Arthropoda</taxon>
        <taxon>Hexapoda</taxon>
        <taxon>Insecta</taxon>
        <taxon>Pterygota</taxon>
        <taxon>Neoptera</taxon>
        <taxon>Endopterygota</taxon>
        <taxon>Diptera</taxon>
        <taxon>Brachycera</taxon>
        <taxon>Muscomorpha</taxon>
        <taxon>Platypezoidea</taxon>
        <taxon>Phoridae</taxon>
        <taxon>Megaseliini</taxon>
        <taxon>Megaselia</taxon>
    </lineage>
</organism>